<organism evidence="2 3">
    <name type="scientific">Corynebacterium kroppenstedtii</name>
    <dbReference type="NCBI Taxonomy" id="161879"/>
    <lineage>
        <taxon>Bacteria</taxon>
        <taxon>Bacillati</taxon>
        <taxon>Actinomycetota</taxon>
        <taxon>Actinomycetes</taxon>
        <taxon>Mycobacteriales</taxon>
        <taxon>Corynebacteriaceae</taxon>
        <taxon>Corynebacterium</taxon>
    </lineage>
</organism>
<accession>A0A2W5SR77</accession>
<name>A0A2W5SR77_9CORY</name>
<dbReference type="InterPro" id="IPR057369">
    <property type="entry name" value="VG15"/>
</dbReference>
<comment type="caution">
    <text evidence="2">The sequence shown here is derived from an EMBL/GenBank/DDBJ whole genome shotgun (WGS) entry which is preliminary data.</text>
</comment>
<gene>
    <name evidence="2" type="ORF">DI525_03835</name>
</gene>
<dbReference type="AlphaFoldDB" id="A0A2W5SR77"/>
<proteinExistence type="predicted"/>
<dbReference type="EMBL" id="QFRA01000006">
    <property type="protein sequence ID" value="PZR05422.1"/>
    <property type="molecule type" value="Genomic_DNA"/>
</dbReference>
<dbReference type="RefSeq" id="WP_303734469.1">
    <property type="nucleotide sequence ID" value="NZ_CAKZHK010000008.1"/>
</dbReference>
<dbReference type="Proteomes" id="UP000249432">
    <property type="component" value="Unassembled WGS sequence"/>
</dbReference>
<evidence type="ECO:0000256" key="1">
    <source>
        <dbReference type="SAM" id="MobiDB-lite"/>
    </source>
</evidence>
<evidence type="ECO:0000313" key="3">
    <source>
        <dbReference type="Proteomes" id="UP000249432"/>
    </source>
</evidence>
<sequence>MPVVDVEHPWTSIGPVVDRITALAIHDLDIEAANIPDITDNPYEQKDMLRQLVRETIDAYGLSVTDATMAWLEEQEDYMKMRPVAWEPKQVDIDQVEARMAHDFGPLFFEDNGYTKTVKNVGFIVADELYGRQRKTTELTAWNGHGSWARVAHPGACAFCLMLASRGFAYTRRETAGGGYGGAHYHDHCRCLLVCRKHGKVELPESTIRAQKIYAEAKKQSSNTKPETILPAMRKAGNLAH</sequence>
<evidence type="ECO:0000313" key="2">
    <source>
        <dbReference type="EMBL" id="PZR05422.1"/>
    </source>
</evidence>
<feature type="region of interest" description="Disordered" evidence="1">
    <location>
        <begin position="217"/>
        <end position="241"/>
    </location>
</feature>
<protein>
    <submittedName>
        <fullName evidence="2">Uncharacterized protein</fullName>
    </submittedName>
</protein>
<reference evidence="2 3" key="1">
    <citation type="submission" date="2017-08" db="EMBL/GenBank/DDBJ databases">
        <title>Infants hospitalized years apart are colonized by the same room-sourced microbial strains.</title>
        <authorList>
            <person name="Brooks B."/>
            <person name="Olm M.R."/>
            <person name="Firek B.A."/>
            <person name="Baker R."/>
            <person name="Thomas B.C."/>
            <person name="Morowitz M.J."/>
            <person name="Banfield J.F."/>
        </authorList>
    </citation>
    <scope>NUCLEOTIDE SEQUENCE [LARGE SCALE GENOMIC DNA]</scope>
    <source>
        <strain evidence="2">S2_003_000_R1_3</strain>
    </source>
</reference>
<dbReference type="Pfam" id="PF25310">
    <property type="entry name" value="VG15"/>
    <property type="match status" value="1"/>
</dbReference>